<evidence type="ECO:0000256" key="3">
    <source>
        <dbReference type="ARBA" id="ARBA00022475"/>
    </source>
</evidence>
<dbReference type="AlphaFoldDB" id="A0A8B6X8W7"/>
<feature type="transmembrane region" description="Helical" evidence="8">
    <location>
        <begin position="449"/>
        <end position="473"/>
    </location>
</feature>
<keyword evidence="6 8" id="KW-0472">Membrane</keyword>
<reference evidence="12" key="1">
    <citation type="submission" date="2025-08" db="UniProtKB">
        <authorList>
            <consortium name="RefSeq"/>
        </authorList>
    </citation>
    <scope>IDENTIFICATION</scope>
</reference>
<dbReference type="Gene3D" id="3.30.70.100">
    <property type="match status" value="1"/>
</dbReference>
<dbReference type="OrthoDB" id="9799209at2"/>
<feature type="transmembrane region" description="Helical" evidence="8">
    <location>
        <begin position="608"/>
        <end position="631"/>
    </location>
</feature>
<dbReference type="Gene3D" id="2.30.30.60">
    <property type="match status" value="1"/>
</dbReference>
<keyword evidence="3" id="KW-1003">Cell membrane</keyword>
<dbReference type="InterPro" id="IPR022249">
    <property type="entry name" value="DUF3772"/>
</dbReference>
<dbReference type="InterPro" id="IPR010920">
    <property type="entry name" value="LSM_dom_sf"/>
</dbReference>
<evidence type="ECO:0000256" key="5">
    <source>
        <dbReference type="ARBA" id="ARBA00022989"/>
    </source>
</evidence>
<evidence type="ECO:0000256" key="1">
    <source>
        <dbReference type="ARBA" id="ARBA00004651"/>
    </source>
</evidence>
<dbReference type="PANTHER" id="PTHR30347">
    <property type="entry name" value="POTASSIUM CHANNEL RELATED"/>
    <property type="match status" value="1"/>
</dbReference>
<feature type="transmembrane region" description="Helical" evidence="8">
    <location>
        <begin position="412"/>
        <end position="443"/>
    </location>
</feature>
<evidence type="ECO:0000313" key="12">
    <source>
        <dbReference type="RefSeq" id="WP_051377934.1"/>
    </source>
</evidence>
<dbReference type="InterPro" id="IPR011066">
    <property type="entry name" value="MscS_channel_C_sf"/>
</dbReference>
<feature type="transmembrane region" description="Helical" evidence="8">
    <location>
        <begin position="219"/>
        <end position="238"/>
    </location>
</feature>
<comment type="subcellular location">
    <subcellularLocation>
        <location evidence="1">Cell membrane</location>
        <topology evidence="1">Multi-pass membrane protein</topology>
    </subcellularLocation>
</comment>
<dbReference type="GO" id="GO:0005886">
    <property type="term" value="C:plasma membrane"/>
    <property type="evidence" value="ECO:0007669"/>
    <property type="project" value="UniProtKB-SubCell"/>
</dbReference>
<feature type="transmembrane region" description="Helical" evidence="8">
    <location>
        <begin position="295"/>
        <end position="319"/>
    </location>
</feature>
<dbReference type="Pfam" id="PF00924">
    <property type="entry name" value="MS_channel_2nd"/>
    <property type="match status" value="1"/>
</dbReference>
<keyword evidence="4 8" id="KW-0812">Transmembrane</keyword>
<evidence type="ECO:0000256" key="4">
    <source>
        <dbReference type="ARBA" id="ARBA00022692"/>
    </source>
</evidence>
<dbReference type="SUPFAM" id="SSF82861">
    <property type="entry name" value="Mechanosensitive channel protein MscS (YggB), transmembrane region"/>
    <property type="match status" value="1"/>
</dbReference>
<keyword evidence="11" id="KW-1185">Reference proteome</keyword>
<feature type="transmembrane region" description="Helical" evidence="8">
    <location>
        <begin position="370"/>
        <end position="391"/>
    </location>
</feature>
<evidence type="ECO:0000259" key="10">
    <source>
        <dbReference type="Pfam" id="PF12607"/>
    </source>
</evidence>
<dbReference type="InterPro" id="IPR006685">
    <property type="entry name" value="MscS_channel_2nd"/>
</dbReference>
<feature type="transmembrane region" description="Helical" evidence="8">
    <location>
        <begin position="524"/>
        <end position="544"/>
    </location>
</feature>
<accession>A0A8B6X8W7</accession>
<dbReference type="InterPro" id="IPR023408">
    <property type="entry name" value="MscS_beta-dom_sf"/>
</dbReference>
<feature type="transmembrane region" description="Helical" evidence="8">
    <location>
        <begin position="564"/>
        <end position="587"/>
    </location>
</feature>
<evidence type="ECO:0000256" key="8">
    <source>
        <dbReference type="SAM" id="Phobius"/>
    </source>
</evidence>
<dbReference type="SUPFAM" id="SSF82689">
    <property type="entry name" value="Mechanosensitive channel protein MscS (YggB), C-terminal domain"/>
    <property type="match status" value="1"/>
</dbReference>
<evidence type="ECO:0000256" key="7">
    <source>
        <dbReference type="SAM" id="MobiDB-lite"/>
    </source>
</evidence>
<dbReference type="GO" id="GO:0008381">
    <property type="term" value="F:mechanosensitive monoatomic ion channel activity"/>
    <property type="evidence" value="ECO:0007669"/>
    <property type="project" value="UniProtKB-ARBA"/>
</dbReference>
<feature type="transmembrane region" description="Helical" evidence="8">
    <location>
        <begin position="259"/>
        <end position="283"/>
    </location>
</feature>
<feature type="compositionally biased region" description="Low complexity" evidence="7">
    <location>
        <begin position="487"/>
        <end position="502"/>
    </location>
</feature>
<dbReference type="SUPFAM" id="SSF50182">
    <property type="entry name" value="Sm-like ribonucleoproteins"/>
    <property type="match status" value="1"/>
</dbReference>
<feature type="domain" description="DUF3772" evidence="10">
    <location>
        <begin position="146"/>
        <end position="206"/>
    </location>
</feature>
<protein>
    <submittedName>
        <fullName evidence="12">DUF3772 domain-containing protein</fullName>
    </submittedName>
</protein>
<name>A0A8B6X8W7_9BURK</name>
<dbReference type="Gene3D" id="1.10.287.1260">
    <property type="match status" value="1"/>
</dbReference>
<evidence type="ECO:0000256" key="2">
    <source>
        <dbReference type="ARBA" id="ARBA00008017"/>
    </source>
</evidence>
<feature type="transmembrane region" description="Helical" evidence="8">
    <location>
        <begin position="637"/>
        <end position="656"/>
    </location>
</feature>
<dbReference type="InterPro" id="IPR052702">
    <property type="entry name" value="MscS-like_channel"/>
</dbReference>
<evidence type="ECO:0000259" key="9">
    <source>
        <dbReference type="Pfam" id="PF00924"/>
    </source>
</evidence>
<dbReference type="Pfam" id="PF12607">
    <property type="entry name" value="DUF3772"/>
    <property type="match status" value="1"/>
</dbReference>
<evidence type="ECO:0000256" key="6">
    <source>
        <dbReference type="ARBA" id="ARBA00023136"/>
    </source>
</evidence>
<feature type="domain" description="Mechanosensitive ion channel MscS" evidence="9">
    <location>
        <begin position="655"/>
        <end position="721"/>
    </location>
</feature>
<comment type="similarity">
    <text evidence="2">Belongs to the MscS (TC 1.A.23) family.</text>
</comment>
<dbReference type="Proteomes" id="UP000675920">
    <property type="component" value="Unplaced"/>
</dbReference>
<proteinExistence type="inferred from homology"/>
<dbReference type="InterPro" id="IPR011014">
    <property type="entry name" value="MscS_channel_TM-2"/>
</dbReference>
<sequence length="840" mass="88687">MPPGFAPRLAHALTALLLLVWLTCATVPLHAVERAAGHEAATSPQAAHIDAVLDASREQLDAIQKRLADSELDDNDLARLRDDALALQQRADQTASTLAPQLDGVKARLAELGPAPDGKAVTPEAADIAAQRKALNRDSGTLDAQLKLARLLGVEAEQAANRISDLRRVRFQAALGARTASIVAPAFWIELAGNLPRDLGRLWPLRTELEDAVALAPGWVWPAVLTLLVALGAARWWLGRWLMRLTAARVPAGRLRRSALAAALALLGTLAPGLMGLVVHVGFDATGRLSDATEALLGGLVGVVFFGGYVAGLGHALLSPDRPSWRLPPLADSTALRMRVYPRLLGTVVVVGWLGEKLATTVSATLSTSVAWNCIYGLVLALMMGSALVRLERLRREALADPEQPDPVPRPTWLVLLVGAAWVALIASIASFLVGYVALGAFITRQVAWVAIVGTTTYLLLALVDDACMGLVADRARRLAEARAEADAPAPAHAGHPPGNAPTGDPPGDSPTAARQIAVLASGLIRLTLLLFAIVSVLAPFGAGPDELMQRGAQLREGLSVGEINLSPFAVLRALLVFAAGMFAVRIARQWLAERFLPTTQVDAGMRASMVSLLGYAGGVFAFALGLSAVGLSLDRIAWVASALSVGIGFGLQAVVQNFVSGLILLAERPVKVGDWVALGAVEGDIRRINVRATEIQMGDRSTVIVPNSEFITKTVRNITHANPLGLVQIKLPMPLDSDTARVRQLMLDAFGAHESVLDAPAPNVFLDGIEAGMLMFNATGFVASPRDSYGVRSALLFDILGRLRAAGITVSKAPTMVLREPSQAMPPQVVQPLPPAPAA</sequence>
<feature type="region of interest" description="Disordered" evidence="7">
    <location>
        <begin position="487"/>
        <end position="512"/>
    </location>
</feature>
<dbReference type="PANTHER" id="PTHR30347:SF9">
    <property type="entry name" value="MINICONDUCTANCE MECHANOSENSITIVE CHANNEL MSCM"/>
    <property type="match status" value="1"/>
</dbReference>
<keyword evidence="5 8" id="KW-1133">Transmembrane helix</keyword>
<dbReference type="RefSeq" id="WP_051377934.1">
    <property type="nucleotide sequence ID" value="NZ_AXWS01000007.1"/>
</dbReference>
<organism evidence="11 12">
    <name type="scientific">Derxia gummosa DSM 723</name>
    <dbReference type="NCBI Taxonomy" id="1121388"/>
    <lineage>
        <taxon>Bacteria</taxon>
        <taxon>Pseudomonadati</taxon>
        <taxon>Pseudomonadota</taxon>
        <taxon>Betaproteobacteria</taxon>
        <taxon>Burkholderiales</taxon>
        <taxon>Alcaligenaceae</taxon>
        <taxon>Derxia</taxon>
    </lineage>
</organism>
<evidence type="ECO:0000313" key="11">
    <source>
        <dbReference type="Proteomes" id="UP000675920"/>
    </source>
</evidence>